<dbReference type="Proteomes" id="UP000176204">
    <property type="component" value="Chromosome I"/>
</dbReference>
<dbReference type="AlphaFoldDB" id="A0A1C7PBI1"/>
<keyword evidence="1" id="KW-1133">Transmembrane helix</keyword>
<feature type="transmembrane region" description="Helical" evidence="1">
    <location>
        <begin position="407"/>
        <end position="423"/>
    </location>
</feature>
<keyword evidence="1" id="KW-0812">Transmembrane</keyword>
<evidence type="ECO:0000313" key="2">
    <source>
        <dbReference type="EMBL" id="SEH98435.1"/>
    </source>
</evidence>
<feature type="transmembrane region" description="Helical" evidence="1">
    <location>
        <begin position="435"/>
        <end position="455"/>
    </location>
</feature>
<gene>
    <name evidence="2" type="ORF">PYTT_2296</name>
</gene>
<name>A0A1C7PBI1_9BACT</name>
<feature type="transmembrane region" description="Helical" evidence="1">
    <location>
        <begin position="293"/>
        <end position="315"/>
    </location>
</feature>
<feature type="transmembrane region" description="Helical" evidence="1">
    <location>
        <begin position="164"/>
        <end position="184"/>
    </location>
</feature>
<feature type="transmembrane region" description="Helical" evidence="1">
    <location>
        <begin position="327"/>
        <end position="348"/>
    </location>
</feature>
<keyword evidence="3" id="KW-1185">Reference proteome</keyword>
<feature type="transmembrane region" description="Helical" evidence="1">
    <location>
        <begin position="383"/>
        <end position="401"/>
    </location>
</feature>
<proteinExistence type="predicted"/>
<dbReference type="EMBL" id="LT629973">
    <property type="protein sequence ID" value="SEH98435.1"/>
    <property type="molecule type" value="Genomic_DNA"/>
</dbReference>
<dbReference type="STRING" id="1679444.PYTT_2296"/>
<evidence type="ECO:0008006" key="4">
    <source>
        <dbReference type="Google" id="ProtNLM"/>
    </source>
</evidence>
<sequence>MIISSTKKILFCLLISAVITLSLHSLYRIPYVDLSMEARSTGKVQLVEIAYHSPDKPDAWPIMKATSGQNPVAGTFTKLKFRIPVKRIDVMNILLGDGSSPMELRNVILENKQPFAAHHAWTPEQPIEQVSEQDGTLQFTPLTGEQMRFRLKQENTTVKGQYHIRWSLALAIWGILSLIALAPFRLWKEHTPKLVPLASRHQILPPLQDIRSWSGIILALCAAALLYTTIYQIITLSWFGHDDYGAALAVHQNYDNNGFDLFTAWDSYCNSYKCWNSRIGEFFLFAVNSSDRFIHRIVTPLWMILLPYIICRLAAGRISFRSPYAALSYLGIGCLLIIGISHDFLINICDQAAAINYIWSTAITLWFFSFYRRSFSFGSTISSPSYWNAGISFWFCLWGILAGMGSESLSITGCCFLCLYVFIQYRRRSLIPPMLYMGGIGFIMGTALLLFAPALSARASGTGSVPLNLQHMPWSEKLSHYPELVSIYWKCSHITYYLIIAYIILLMIAAIANKQKRIAILRLQGKAGLCIIFSWICFSSYIAGAIPYPMSILPACYLLIIAAAVLIIGSHRQLGTAWSCIPLALLCFYTFAYVYGAIDYARLIKPYEQQRQHQIEAAISRGEQDIKLAYPLPFPYNYQRGRLIFSEFSPDGKNWPNTTAAQYYRVRSISEEQYRPPHQQKDAIRP</sequence>
<feature type="transmembrane region" description="Helical" evidence="1">
    <location>
        <begin position="552"/>
        <end position="569"/>
    </location>
</feature>
<dbReference type="RefSeq" id="WP_067775909.1">
    <property type="nucleotide sequence ID" value="NZ_LIGX01000024.1"/>
</dbReference>
<reference evidence="3" key="1">
    <citation type="submission" date="2016-09" db="EMBL/GenBank/DDBJ databases">
        <authorList>
            <person name="Koehorst J."/>
        </authorList>
    </citation>
    <scope>NUCLEOTIDE SEQUENCE [LARGE SCALE GENOMIC DNA]</scope>
</reference>
<evidence type="ECO:0000256" key="1">
    <source>
        <dbReference type="SAM" id="Phobius"/>
    </source>
</evidence>
<organism evidence="2 3">
    <name type="scientific">Akkermansia glycaniphila</name>
    <dbReference type="NCBI Taxonomy" id="1679444"/>
    <lineage>
        <taxon>Bacteria</taxon>
        <taxon>Pseudomonadati</taxon>
        <taxon>Verrucomicrobiota</taxon>
        <taxon>Verrucomicrobiia</taxon>
        <taxon>Verrucomicrobiales</taxon>
        <taxon>Akkermansiaceae</taxon>
        <taxon>Akkermansia</taxon>
    </lineage>
</organism>
<feature type="transmembrane region" description="Helical" evidence="1">
    <location>
        <begin position="525"/>
        <end position="546"/>
    </location>
</feature>
<feature type="transmembrane region" description="Helical" evidence="1">
    <location>
        <begin position="354"/>
        <end position="371"/>
    </location>
</feature>
<accession>A0A1C7PBI1</accession>
<protein>
    <recommendedName>
        <fullName evidence="4">Glycosyltransferase RgtA/B/C/D-like domain-containing protein</fullName>
    </recommendedName>
</protein>
<feature type="transmembrane region" description="Helical" evidence="1">
    <location>
        <begin position="213"/>
        <end position="234"/>
    </location>
</feature>
<keyword evidence="1" id="KW-0472">Membrane</keyword>
<dbReference type="InterPro" id="IPR045691">
    <property type="entry name" value="DUF6056"/>
</dbReference>
<feature type="transmembrane region" description="Helical" evidence="1">
    <location>
        <begin position="576"/>
        <end position="596"/>
    </location>
</feature>
<feature type="transmembrane region" description="Helical" evidence="1">
    <location>
        <begin position="494"/>
        <end position="513"/>
    </location>
</feature>
<evidence type="ECO:0000313" key="3">
    <source>
        <dbReference type="Proteomes" id="UP000176204"/>
    </source>
</evidence>
<dbReference type="Pfam" id="PF19528">
    <property type="entry name" value="DUF6056"/>
    <property type="match status" value="1"/>
</dbReference>
<dbReference type="KEGG" id="agl:PYTT_2296"/>